<feature type="compositionally biased region" description="Gly residues" evidence="1">
    <location>
        <begin position="685"/>
        <end position="694"/>
    </location>
</feature>
<dbReference type="InterPro" id="IPR029052">
    <property type="entry name" value="Metallo-depent_PP-like"/>
</dbReference>
<dbReference type="Gene3D" id="3.60.21.70">
    <property type="entry name" value="PhoD-like phosphatase"/>
    <property type="match status" value="1"/>
</dbReference>
<accession>A0AAW1NLY4</accession>
<organism evidence="3 4">
    <name type="scientific">Symbiochloris irregularis</name>
    <dbReference type="NCBI Taxonomy" id="706552"/>
    <lineage>
        <taxon>Eukaryota</taxon>
        <taxon>Viridiplantae</taxon>
        <taxon>Chlorophyta</taxon>
        <taxon>core chlorophytes</taxon>
        <taxon>Trebouxiophyceae</taxon>
        <taxon>Trebouxiales</taxon>
        <taxon>Trebouxiaceae</taxon>
        <taxon>Symbiochloris</taxon>
    </lineage>
</organism>
<feature type="domain" description="PhoD-like phosphatase" evidence="2">
    <location>
        <begin position="370"/>
        <end position="483"/>
    </location>
</feature>
<proteinExistence type="predicted"/>
<dbReference type="PANTHER" id="PTHR46689:SF1">
    <property type="entry name" value="PHOD-LIKE PHOSPHATASE DOMAIN-CONTAINING PROTEIN"/>
    <property type="match status" value="1"/>
</dbReference>
<evidence type="ECO:0000259" key="2">
    <source>
        <dbReference type="Pfam" id="PF19050"/>
    </source>
</evidence>
<dbReference type="PANTHER" id="PTHR46689">
    <property type="entry name" value="MEMBRANE PROTEIN, PUTATIVE-RELATED"/>
    <property type="match status" value="1"/>
</dbReference>
<feature type="domain" description="PhoD-like phosphatase" evidence="2">
    <location>
        <begin position="115"/>
        <end position="362"/>
    </location>
</feature>
<keyword evidence="4" id="KW-1185">Reference proteome</keyword>
<dbReference type="InterPro" id="IPR018946">
    <property type="entry name" value="PhoD-like_MPP"/>
</dbReference>
<dbReference type="Proteomes" id="UP001465755">
    <property type="component" value="Unassembled WGS sequence"/>
</dbReference>
<dbReference type="InterPro" id="IPR043904">
    <property type="entry name" value="PhoD_2-like"/>
</dbReference>
<dbReference type="InterPro" id="IPR038607">
    <property type="entry name" value="PhoD-like_sf"/>
</dbReference>
<sequence length="788" mass="86137">MEYPGSKRPPAPTRPVYGPYLQFIEHNPSTRSWEGSVLVVSSYQQPPNLVFQDIQGPPVQLSPLWLDSYGGYQFWRFALNFQLDTHERPIRYNIGYPAPPLEQMAFTFWLPAAGADWHWGFHSCNGFSQSIDQSKWGGVPPLWRDVINVHDQRRLHAMVGGGDQVYTDGFFVEPELKAWLDVPDRKQRQTAPCNPEIEAVVSRHFLNLYTSHFSQPALSDALACIPQVMMWDDHDIFDGWGSYPERLQLCPVFQAIYAVARRFYLLFQHHTTPALAAEQSKVFGARGESYSFMKMLGSRVALIAPDSRSERSKKQIISPESWSLIFDRLNSLPGSVRHVVMLTTVPVLYPKIPMSEQAMGALSVVGRVNLIDKRFEQLGLWSKLGIMSAFKEPEILDDLVDHWGADIHKREQKMLVETMQAMAASRNVRVTFLSGDVHAAAVAQFYSHPKVSDLSRDHKYMPQIISSAIVNAPPPEGVIKALHLVDRASAGDITKGTRHKFVRTFKAEFPKYEKILPRRNWADICVGSGGSTILGAPAADELVFTFRVESIPGGGESSVRAFPVPIPALHGSGASLAGQMGSMRISSSSGMPAPTTGGFSWKPSMSNLTNRLSPFRRNSSEGAEGLGQSADGSASTQYPPPGASTSQPPSRTSTVSTEGQYSAYAAPPGQYGSGLMPHDQQQAGGLQGGPGQYGGSYQQQGSSQYPPPPLQHQGSAQDHIAYPSAPSPYPSSSSNPPYSSQNPSASYPGMSQQQQGGYPSGGGQTWPVAPGWSNPSGNPSGSSHYPGM</sequence>
<dbReference type="Pfam" id="PF19050">
    <property type="entry name" value="PhoD_2"/>
    <property type="match status" value="2"/>
</dbReference>
<dbReference type="GO" id="GO:0016020">
    <property type="term" value="C:membrane"/>
    <property type="evidence" value="ECO:0007669"/>
    <property type="project" value="TreeGrafter"/>
</dbReference>
<dbReference type="EMBL" id="JALJOQ010000296">
    <property type="protein sequence ID" value="KAK9785673.1"/>
    <property type="molecule type" value="Genomic_DNA"/>
</dbReference>
<evidence type="ECO:0000256" key="1">
    <source>
        <dbReference type="SAM" id="MobiDB-lite"/>
    </source>
</evidence>
<dbReference type="AlphaFoldDB" id="A0AAW1NLY4"/>
<reference evidence="3 4" key="1">
    <citation type="journal article" date="2024" name="Nat. Commun.">
        <title>Phylogenomics reveals the evolutionary origins of lichenization in chlorophyte algae.</title>
        <authorList>
            <person name="Puginier C."/>
            <person name="Libourel C."/>
            <person name="Otte J."/>
            <person name="Skaloud P."/>
            <person name="Haon M."/>
            <person name="Grisel S."/>
            <person name="Petersen M."/>
            <person name="Berrin J.G."/>
            <person name="Delaux P.M."/>
            <person name="Dal Grande F."/>
            <person name="Keller J."/>
        </authorList>
    </citation>
    <scope>NUCLEOTIDE SEQUENCE [LARGE SCALE GENOMIC DNA]</scope>
    <source>
        <strain evidence="3 4">SAG 2036</strain>
    </source>
</reference>
<gene>
    <name evidence="3" type="ORF">WJX73_001937</name>
</gene>
<comment type="caution">
    <text evidence="3">The sequence shown here is derived from an EMBL/GenBank/DDBJ whole genome shotgun (WGS) entry which is preliminary data.</text>
</comment>
<feature type="compositionally biased region" description="Low complexity" evidence="1">
    <location>
        <begin position="773"/>
        <end position="788"/>
    </location>
</feature>
<feature type="region of interest" description="Disordered" evidence="1">
    <location>
        <begin position="580"/>
        <end position="788"/>
    </location>
</feature>
<feature type="compositionally biased region" description="Low complexity" evidence="1">
    <location>
        <begin position="580"/>
        <end position="591"/>
    </location>
</feature>
<feature type="compositionally biased region" description="Polar residues" evidence="1">
    <location>
        <begin position="630"/>
        <end position="660"/>
    </location>
</feature>
<feature type="compositionally biased region" description="Polar residues" evidence="1">
    <location>
        <begin position="603"/>
        <end position="621"/>
    </location>
</feature>
<dbReference type="SUPFAM" id="SSF56300">
    <property type="entry name" value="Metallo-dependent phosphatases"/>
    <property type="match status" value="1"/>
</dbReference>
<protein>
    <recommendedName>
        <fullName evidence="2">PhoD-like phosphatase domain-containing protein</fullName>
    </recommendedName>
</protein>
<feature type="compositionally biased region" description="Low complexity" evidence="1">
    <location>
        <begin position="730"/>
        <end position="757"/>
    </location>
</feature>
<feature type="compositionally biased region" description="Low complexity" evidence="1">
    <location>
        <begin position="695"/>
        <end position="704"/>
    </location>
</feature>
<evidence type="ECO:0000313" key="3">
    <source>
        <dbReference type="EMBL" id="KAK9785673.1"/>
    </source>
</evidence>
<dbReference type="CDD" id="cd07389">
    <property type="entry name" value="MPP_PhoD"/>
    <property type="match status" value="1"/>
</dbReference>
<name>A0AAW1NLY4_9CHLO</name>
<evidence type="ECO:0000313" key="4">
    <source>
        <dbReference type="Proteomes" id="UP001465755"/>
    </source>
</evidence>